<evidence type="ECO:0000256" key="1">
    <source>
        <dbReference type="SAM" id="MobiDB-lite"/>
    </source>
</evidence>
<gene>
    <name evidence="2" type="ORF">F2P81_003004</name>
</gene>
<protein>
    <submittedName>
        <fullName evidence="2">Uncharacterized protein</fullName>
    </submittedName>
</protein>
<evidence type="ECO:0000313" key="2">
    <source>
        <dbReference type="EMBL" id="KAF0043846.1"/>
    </source>
</evidence>
<feature type="region of interest" description="Disordered" evidence="1">
    <location>
        <begin position="1"/>
        <end position="26"/>
    </location>
</feature>
<feature type="compositionally biased region" description="Polar residues" evidence="1">
    <location>
        <begin position="7"/>
        <end position="16"/>
    </location>
</feature>
<reference evidence="2 3" key="1">
    <citation type="submission" date="2019-06" db="EMBL/GenBank/DDBJ databases">
        <title>Draft genomes of female and male turbot (Scophthalmus maximus).</title>
        <authorList>
            <person name="Xu H."/>
            <person name="Xu X.-W."/>
            <person name="Shao C."/>
            <person name="Chen S."/>
        </authorList>
    </citation>
    <scope>NUCLEOTIDE SEQUENCE [LARGE SCALE GENOMIC DNA]</scope>
    <source>
        <strain evidence="2">Ysfricsl-2016a</strain>
        <tissue evidence="2">Blood</tissue>
    </source>
</reference>
<evidence type="ECO:0000313" key="3">
    <source>
        <dbReference type="Proteomes" id="UP000438429"/>
    </source>
</evidence>
<dbReference type="AlphaFoldDB" id="A0A6A4T8G1"/>
<organism evidence="2 3">
    <name type="scientific">Scophthalmus maximus</name>
    <name type="common">Turbot</name>
    <name type="synonym">Psetta maxima</name>
    <dbReference type="NCBI Taxonomy" id="52904"/>
    <lineage>
        <taxon>Eukaryota</taxon>
        <taxon>Metazoa</taxon>
        <taxon>Chordata</taxon>
        <taxon>Craniata</taxon>
        <taxon>Vertebrata</taxon>
        <taxon>Euteleostomi</taxon>
        <taxon>Actinopterygii</taxon>
        <taxon>Neopterygii</taxon>
        <taxon>Teleostei</taxon>
        <taxon>Neoteleostei</taxon>
        <taxon>Acanthomorphata</taxon>
        <taxon>Carangaria</taxon>
        <taxon>Pleuronectiformes</taxon>
        <taxon>Pleuronectoidei</taxon>
        <taxon>Scophthalmidae</taxon>
        <taxon>Scophthalmus</taxon>
    </lineage>
</organism>
<accession>A0A6A4T8G1</accession>
<sequence>MEAQFRCTMTSDTGTADGSGRPGAGRSRCFLEKRLLPARKYRFLFHIELHTEGEQRRGFQGQIVERRSEMYRTLWSQLVLKLRMVRILRTTYSMKRRTNVESWIF</sequence>
<dbReference type="EMBL" id="VEVO01000003">
    <property type="protein sequence ID" value="KAF0043846.1"/>
    <property type="molecule type" value="Genomic_DNA"/>
</dbReference>
<name>A0A6A4T8G1_SCOMX</name>
<comment type="caution">
    <text evidence="2">The sequence shown here is derived from an EMBL/GenBank/DDBJ whole genome shotgun (WGS) entry which is preliminary data.</text>
</comment>
<proteinExistence type="predicted"/>
<dbReference type="Proteomes" id="UP000438429">
    <property type="component" value="Unassembled WGS sequence"/>
</dbReference>